<feature type="transmembrane region" description="Helical" evidence="1">
    <location>
        <begin position="146"/>
        <end position="170"/>
    </location>
</feature>
<name>A0A6A5WU20_9PLEO</name>
<dbReference type="PANTHER" id="PTHR37783">
    <property type="entry name" value="MEMBRANE PROTEIN, PUTATIVE (AFU_ORTHOLOGUE AFUA_1G04315)-RELATED"/>
    <property type="match status" value="1"/>
</dbReference>
<dbReference type="EMBL" id="ML977564">
    <property type="protein sequence ID" value="KAF2005313.1"/>
    <property type="molecule type" value="Genomic_DNA"/>
</dbReference>
<reference evidence="3" key="1">
    <citation type="journal article" date="2020" name="Stud. Mycol.">
        <title>101 Dothideomycetes genomes: a test case for predicting lifestyles and emergence of pathogens.</title>
        <authorList>
            <person name="Haridas S."/>
            <person name="Albert R."/>
            <person name="Binder M."/>
            <person name="Bloem J."/>
            <person name="Labutti K."/>
            <person name="Salamov A."/>
            <person name="Andreopoulos B."/>
            <person name="Baker S."/>
            <person name="Barry K."/>
            <person name="Bills G."/>
            <person name="Bluhm B."/>
            <person name="Cannon C."/>
            <person name="Castanera R."/>
            <person name="Culley D."/>
            <person name="Daum C."/>
            <person name="Ezra D."/>
            <person name="Gonzalez J."/>
            <person name="Henrissat B."/>
            <person name="Kuo A."/>
            <person name="Liang C."/>
            <person name="Lipzen A."/>
            <person name="Lutzoni F."/>
            <person name="Magnuson J."/>
            <person name="Mondo S."/>
            <person name="Nolan M."/>
            <person name="Ohm R."/>
            <person name="Pangilinan J."/>
            <person name="Park H.-J."/>
            <person name="Ramirez L."/>
            <person name="Alfaro M."/>
            <person name="Sun H."/>
            <person name="Tritt A."/>
            <person name="Yoshinaga Y."/>
            <person name="Zwiers L.-H."/>
            <person name="Turgeon B."/>
            <person name="Goodwin S."/>
            <person name="Spatafora J."/>
            <person name="Crous P."/>
            <person name="Grigoriev I."/>
        </authorList>
    </citation>
    <scope>NUCLEOTIDE SEQUENCE</scope>
    <source>
        <strain evidence="3">CBS 123094</strain>
    </source>
</reference>
<dbReference type="SUPFAM" id="SSF50475">
    <property type="entry name" value="FMN-binding split barrel"/>
    <property type="match status" value="1"/>
</dbReference>
<dbReference type="Proteomes" id="UP000799779">
    <property type="component" value="Unassembled WGS sequence"/>
</dbReference>
<keyword evidence="1" id="KW-0812">Transmembrane</keyword>
<dbReference type="InterPro" id="IPR037119">
    <property type="entry name" value="Haem_oxidase_HugZ-like_sf"/>
</dbReference>
<organism evidence="3 4">
    <name type="scientific">Amniculicola lignicola CBS 123094</name>
    <dbReference type="NCBI Taxonomy" id="1392246"/>
    <lineage>
        <taxon>Eukaryota</taxon>
        <taxon>Fungi</taxon>
        <taxon>Dikarya</taxon>
        <taxon>Ascomycota</taxon>
        <taxon>Pezizomycotina</taxon>
        <taxon>Dothideomycetes</taxon>
        <taxon>Pleosporomycetidae</taxon>
        <taxon>Pleosporales</taxon>
        <taxon>Amniculicolaceae</taxon>
        <taxon>Amniculicola</taxon>
    </lineage>
</organism>
<sequence>MATPEAQEAAAKERIIKHMNADHQDSVRRYFEHAQGVSAIRARNARMTDISLTEMKFSTGSTETSMAFDPPMKSLREARERLVQLDKDTLVSLSRSDIAVTKYIPPYVHPAHLFNFSSCLLTYIVYSRPAHFRPGSLFFDNLFYKFPGFANFSLTIQPWLMTIMLAIHIYESSLMIRKLGKHGLTAYDGVWWGWLASCFVEGVTSFKRLDGLIAEKKKEKEAKKH</sequence>
<keyword evidence="1" id="KW-1133">Transmembrane helix</keyword>
<dbReference type="Pfam" id="PF10615">
    <property type="entry name" value="DUF2470"/>
    <property type="match status" value="1"/>
</dbReference>
<evidence type="ECO:0000313" key="4">
    <source>
        <dbReference type="Proteomes" id="UP000799779"/>
    </source>
</evidence>
<dbReference type="OrthoDB" id="5553410at2759"/>
<dbReference type="InterPro" id="IPR019595">
    <property type="entry name" value="DUF2470"/>
</dbReference>
<evidence type="ECO:0000256" key="1">
    <source>
        <dbReference type="SAM" id="Phobius"/>
    </source>
</evidence>
<proteinExistence type="predicted"/>
<dbReference type="Gene3D" id="3.20.180.10">
    <property type="entry name" value="PNP-oxidase-like"/>
    <property type="match status" value="1"/>
</dbReference>
<feature type="domain" description="DUF2470" evidence="2">
    <location>
        <begin position="12"/>
        <end position="85"/>
    </location>
</feature>
<evidence type="ECO:0000259" key="2">
    <source>
        <dbReference type="Pfam" id="PF10615"/>
    </source>
</evidence>
<protein>
    <submittedName>
        <fullName evidence="3">Integral membrane protein-like protein</fullName>
    </submittedName>
</protein>
<dbReference type="AlphaFoldDB" id="A0A6A5WU20"/>
<evidence type="ECO:0000313" key="3">
    <source>
        <dbReference type="EMBL" id="KAF2005313.1"/>
    </source>
</evidence>
<dbReference type="PANTHER" id="PTHR37783:SF1">
    <property type="entry name" value="MEMBRANE PROTEIN, PUTATIVE (AFU_ORTHOLOGUE AFUA_1G04315)-RELATED"/>
    <property type="match status" value="1"/>
</dbReference>
<accession>A0A6A5WU20</accession>
<keyword evidence="1" id="KW-0472">Membrane</keyword>
<keyword evidence="4" id="KW-1185">Reference proteome</keyword>
<gene>
    <name evidence="3" type="ORF">P154DRAFT_357649</name>
</gene>